<dbReference type="Proteomes" id="UP000466794">
    <property type="component" value="Unassembled WGS sequence"/>
</dbReference>
<dbReference type="EMBL" id="WRPP01000002">
    <property type="protein sequence ID" value="MVU77924.1"/>
    <property type="molecule type" value="Genomic_DNA"/>
</dbReference>
<keyword evidence="2" id="KW-1185">Reference proteome</keyword>
<name>A0A7K1UU89_9NOCA</name>
<evidence type="ECO:0000313" key="2">
    <source>
        <dbReference type="Proteomes" id="UP000466794"/>
    </source>
</evidence>
<sequence>MTEVMATADRFGHREHLHVTWLALRRFGLPETISMVSDGLRSTARYAGVPQKYHTTVSRAWVVLIAHHLANAPVDDFDVFADGNPGLFDKRLLMRFYQPSTLASEAARTGWVEPDREPLPEA</sequence>
<reference evidence="1 2" key="1">
    <citation type="submission" date="2019-12" db="EMBL/GenBank/DDBJ databases">
        <title>Nocardia sp. nov. ET3-3 isolated from soil.</title>
        <authorList>
            <person name="Kanchanasin P."/>
            <person name="Tanasupawat S."/>
            <person name="Yuki M."/>
            <person name="Kudo T."/>
        </authorList>
    </citation>
    <scope>NUCLEOTIDE SEQUENCE [LARGE SCALE GENOMIC DNA]</scope>
    <source>
        <strain evidence="1 2">ET3-3</strain>
    </source>
</reference>
<gene>
    <name evidence="1" type="ORF">GPX89_11790</name>
</gene>
<organism evidence="1 2">
    <name type="scientific">Nocardia terrae</name>
    <dbReference type="NCBI Taxonomy" id="2675851"/>
    <lineage>
        <taxon>Bacteria</taxon>
        <taxon>Bacillati</taxon>
        <taxon>Actinomycetota</taxon>
        <taxon>Actinomycetes</taxon>
        <taxon>Mycobacteriales</taxon>
        <taxon>Nocardiaceae</taxon>
        <taxon>Nocardia</taxon>
    </lineage>
</organism>
<proteinExistence type="predicted"/>
<evidence type="ECO:0000313" key="1">
    <source>
        <dbReference type="EMBL" id="MVU77924.1"/>
    </source>
</evidence>
<comment type="caution">
    <text evidence="1">The sequence shown here is derived from an EMBL/GenBank/DDBJ whole genome shotgun (WGS) entry which is preliminary data.</text>
</comment>
<protein>
    <submittedName>
        <fullName evidence="1">Uncharacterized protein</fullName>
    </submittedName>
</protein>
<dbReference type="AlphaFoldDB" id="A0A7K1UU89"/>
<accession>A0A7K1UU89</accession>